<reference evidence="1 2" key="1">
    <citation type="submission" date="2022-01" db="EMBL/GenBank/DDBJ databases">
        <title>Novel bile acid biosynthetic pathways are enriched in the microbiome of centenarians.</title>
        <authorList>
            <person name="Sato Y."/>
            <person name="Atarashi K."/>
            <person name="Plichta R.D."/>
            <person name="Arai Y."/>
            <person name="Sasajima S."/>
            <person name="Kearney M.S."/>
            <person name="Suda W."/>
            <person name="Takeshita K."/>
            <person name="Sasaki T."/>
            <person name="Okamoto S."/>
            <person name="Skelly N.A."/>
            <person name="Okamura Y."/>
            <person name="Vlamakis H."/>
            <person name="Li Y."/>
            <person name="Tanoue T."/>
            <person name="Takei H."/>
            <person name="Nittono H."/>
            <person name="Narushima S."/>
            <person name="Irie J."/>
            <person name="Itoh H."/>
            <person name="Moriya K."/>
            <person name="Sugiura Y."/>
            <person name="Suematsu M."/>
            <person name="Moritoki N."/>
            <person name="Shibata S."/>
            <person name="Littman R.D."/>
            <person name="Fischbach A.M."/>
            <person name="Uwamino Y."/>
            <person name="Inoue T."/>
            <person name="Honda A."/>
            <person name="Hattori M."/>
            <person name="Murai T."/>
            <person name="Xavier J.R."/>
            <person name="Hirose N."/>
            <person name="Honda K."/>
        </authorList>
    </citation>
    <scope>NUCLEOTIDE SEQUENCE [LARGE SCALE GENOMIC DNA]</scope>
    <source>
        <strain evidence="1 2">CE91-St30</strain>
    </source>
</reference>
<dbReference type="InterPro" id="IPR043519">
    <property type="entry name" value="NT_sf"/>
</dbReference>
<evidence type="ECO:0000313" key="1">
    <source>
        <dbReference type="EMBL" id="BDE95363.1"/>
    </source>
</evidence>
<accession>A0ABN6MDQ7</accession>
<evidence type="ECO:0000313" key="2">
    <source>
        <dbReference type="Proteomes" id="UP001320544"/>
    </source>
</evidence>
<protein>
    <submittedName>
        <fullName evidence="1">Uncharacterized protein</fullName>
    </submittedName>
</protein>
<dbReference type="NCBIfam" id="TIGR02384">
    <property type="entry name" value="RelB_DinJ"/>
    <property type="match status" value="1"/>
</dbReference>
<dbReference type="Gene3D" id="1.10.1220.10">
    <property type="entry name" value="Met repressor-like"/>
    <property type="match status" value="1"/>
</dbReference>
<sequence length="154" mass="16733">MYTTVSARLDARLKEEAESVLSSLGISHSAAIAALYSQIVLQQGLPFDLKLPPKSTRFGLSYWELRDAVRTAAARCEVAKVWLHGSYASGTADGSSAVELRVDAIDEGSAFDVNRFARDLEDALGVPVHAALTSNLSRKYLGSIKETEELLYAR</sequence>
<dbReference type="Proteomes" id="UP001320544">
    <property type="component" value="Chromosome"/>
</dbReference>
<dbReference type="SUPFAM" id="SSF81301">
    <property type="entry name" value="Nucleotidyltransferase"/>
    <property type="match status" value="1"/>
</dbReference>
<dbReference type="EMBL" id="AP025564">
    <property type="protein sequence ID" value="BDE95363.1"/>
    <property type="molecule type" value="Genomic_DNA"/>
</dbReference>
<keyword evidence="2" id="KW-1185">Reference proteome</keyword>
<dbReference type="Pfam" id="PF04221">
    <property type="entry name" value="RelB"/>
    <property type="match status" value="1"/>
</dbReference>
<dbReference type="InterPro" id="IPR007337">
    <property type="entry name" value="RelB/DinJ"/>
</dbReference>
<organism evidence="1 2">
    <name type="scientific">Raoultibacter timonensis</name>
    <dbReference type="NCBI Taxonomy" id="1907662"/>
    <lineage>
        <taxon>Bacteria</taxon>
        <taxon>Bacillati</taxon>
        <taxon>Actinomycetota</taxon>
        <taxon>Coriobacteriia</taxon>
        <taxon>Eggerthellales</taxon>
        <taxon>Eggerthellaceae</taxon>
        <taxon>Raoultibacter</taxon>
    </lineage>
</organism>
<gene>
    <name evidence="1" type="ORF">CE91St30_06960</name>
</gene>
<proteinExistence type="predicted"/>
<dbReference type="RefSeq" id="WP_102378996.1">
    <property type="nucleotide sequence ID" value="NZ_AP025564.1"/>
</dbReference>
<dbReference type="CDD" id="cd05403">
    <property type="entry name" value="NT_KNTase_like"/>
    <property type="match status" value="1"/>
</dbReference>
<dbReference type="InterPro" id="IPR013321">
    <property type="entry name" value="Arc_rbn_hlx_hlx"/>
</dbReference>
<name>A0ABN6MDQ7_9ACTN</name>
<dbReference type="Gene3D" id="3.30.460.10">
    <property type="entry name" value="Beta Polymerase, domain 2"/>
    <property type="match status" value="1"/>
</dbReference>